<keyword evidence="7" id="KW-1185">Reference proteome</keyword>
<dbReference type="AlphaFoldDB" id="A0A6P2HZF0"/>
<dbReference type="PANTHER" id="PTHR23546">
    <property type="entry name" value="TRANSPORT PROTEIN"/>
    <property type="match status" value="1"/>
</dbReference>
<dbReference type="RefSeq" id="WP_034200201.1">
    <property type="nucleotide sequence ID" value="NZ_CABVQD010000002.1"/>
</dbReference>
<dbReference type="InterPro" id="IPR036259">
    <property type="entry name" value="MFS_trans_sf"/>
</dbReference>
<feature type="transmembrane region" description="Helical" evidence="5">
    <location>
        <begin position="52"/>
        <end position="72"/>
    </location>
</feature>
<sequence length="412" mass="41889">MSTASTDTLNAPADAGASFLPLLLANFAMVAGTYAFVTIAGPMARRMKLEPLHIGAIIGVVGLVWMLAAPRWARAADQRGRLPAMRAAIGGFVASSLLLTGYVGWALRNGGSAVPAVWVGFVALLVTRAAMGGCYAGLPVAATAWIADRTAVTGRAAAIARFGAAGAVGMVVAPPLAGWIAGHDMTLALGVFALLPLAGLAGLRRLRDSGEHATRQAPPRLKPTEARLRLPWFSALALYSAVMIANSALGFYVIDRLGVSAAAAPLTTGYVLGSAGLGLIVTQALVGRLRSVAPAQWLRWGALVAAAGFASVLMADAARPLWVCASYLVAACGMGAAFPAVAALASERVAPHEQAACAGAMSMAQGLSMVIGPLVGAMLYEVHPAMPYASIGAILAIVAVAAARPGSRARHA</sequence>
<evidence type="ECO:0000256" key="4">
    <source>
        <dbReference type="ARBA" id="ARBA00023136"/>
    </source>
</evidence>
<feature type="transmembrane region" description="Helical" evidence="5">
    <location>
        <begin position="187"/>
        <end position="206"/>
    </location>
</feature>
<protein>
    <submittedName>
        <fullName evidence="6">MFS transporter</fullName>
    </submittedName>
</protein>
<dbReference type="EMBL" id="CABVQD010000002">
    <property type="protein sequence ID" value="VWB21647.1"/>
    <property type="molecule type" value="Genomic_DNA"/>
</dbReference>
<evidence type="ECO:0000313" key="7">
    <source>
        <dbReference type="Proteomes" id="UP000494330"/>
    </source>
</evidence>
<feature type="transmembrane region" description="Helical" evidence="5">
    <location>
        <begin position="230"/>
        <end position="254"/>
    </location>
</feature>
<keyword evidence="2 5" id="KW-0812">Transmembrane</keyword>
<dbReference type="InterPro" id="IPR001958">
    <property type="entry name" value="Tet-R_TetA/multi-R_MdtG-like"/>
</dbReference>
<dbReference type="Gene3D" id="1.20.1250.20">
    <property type="entry name" value="MFS general substrate transporter like domains"/>
    <property type="match status" value="1"/>
</dbReference>
<organism evidence="6 7">
    <name type="scientific">Burkholderia paludis</name>
    <dbReference type="NCBI Taxonomy" id="1506587"/>
    <lineage>
        <taxon>Bacteria</taxon>
        <taxon>Pseudomonadati</taxon>
        <taxon>Pseudomonadota</taxon>
        <taxon>Betaproteobacteria</taxon>
        <taxon>Burkholderiales</taxon>
        <taxon>Burkholderiaceae</taxon>
        <taxon>Burkholderia</taxon>
        <taxon>Burkholderia cepacia complex</taxon>
    </lineage>
</organism>
<dbReference type="Pfam" id="PF07690">
    <property type="entry name" value="MFS_1"/>
    <property type="match status" value="1"/>
</dbReference>
<evidence type="ECO:0000256" key="2">
    <source>
        <dbReference type="ARBA" id="ARBA00022692"/>
    </source>
</evidence>
<feature type="transmembrane region" description="Helical" evidence="5">
    <location>
        <begin position="84"/>
        <end position="105"/>
    </location>
</feature>
<feature type="transmembrane region" description="Helical" evidence="5">
    <location>
        <begin position="266"/>
        <end position="285"/>
    </location>
</feature>
<gene>
    <name evidence="6" type="ORF">BPA30113_00716</name>
</gene>
<feature type="transmembrane region" description="Helical" evidence="5">
    <location>
        <begin position="20"/>
        <end position="40"/>
    </location>
</feature>
<dbReference type="InterPro" id="IPR011701">
    <property type="entry name" value="MFS"/>
</dbReference>
<reference evidence="6 7" key="1">
    <citation type="submission" date="2019-09" db="EMBL/GenBank/DDBJ databases">
        <authorList>
            <person name="Depoorter E."/>
        </authorList>
    </citation>
    <scope>NUCLEOTIDE SEQUENCE [LARGE SCALE GENOMIC DNA]</scope>
    <source>
        <strain evidence="6">LMG 30113</strain>
    </source>
</reference>
<dbReference type="GO" id="GO:0016020">
    <property type="term" value="C:membrane"/>
    <property type="evidence" value="ECO:0007669"/>
    <property type="project" value="UniProtKB-SubCell"/>
</dbReference>
<dbReference type="PANTHER" id="PTHR23546:SF1">
    <property type="entry name" value="MEMBRANE PROTEIN"/>
    <property type="match status" value="1"/>
</dbReference>
<name>A0A6P2HZF0_9BURK</name>
<dbReference type="Proteomes" id="UP000494330">
    <property type="component" value="Unassembled WGS sequence"/>
</dbReference>
<feature type="transmembrane region" description="Helical" evidence="5">
    <location>
        <begin position="297"/>
        <end position="314"/>
    </location>
</feature>
<evidence type="ECO:0000256" key="1">
    <source>
        <dbReference type="ARBA" id="ARBA00004141"/>
    </source>
</evidence>
<feature type="transmembrane region" description="Helical" evidence="5">
    <location>
        <begin position="159"/>
        <end position="181"/>
    </location>
</feature>
<keyword evidence="4 5" id="KW-0472">Membrane</keyword>
<dbReference type="GO" id="GO:0022857">
    <property type="term" value="F:transmembrane transporter activity"/>
    <property type="evidence" value="ECO:0007669"/>
    <property type="project" value="InterPro"/>
</dbReference>
<comment type="subcellular location">
    <subcellularLocation>
        <location evidence="1">Membrane</location>
        <topology evidence="1">Multi-pass membrane protein</topology>
    </subcellularLocation>
</comment>
<evidence type="ECO:0000313" key="6">
    <source>
        <dbReference type="EMBL" id="VWB21647.1"/>
    </source>
</evidence>
<evidence type="ECO:0000256" key="3">
    <source>
        <dbReference type="ARBA" id="ARBA00022989"/>
    </source>
</evidence>
<feature type="transmembrane region" description="Helical" evidence="5">
    <location>
        <begin position="320"/>
        <end position="345"/>
    </location>
</feature>
<dbReference type="SUPFAM" id="SSF103473">
    <property type="entry name" value="MFS general substrate transporter"/>
    <property type="match status" value="1"/>
</dbReference>
<keyword evidence="3 5" id="KW-1133">Transmembrane helix</keyword>
<evidence type="ECO:0000256" key="5">
    <source>
        <dbReference type="SAM" id="Phobius"/>
    </source>
</evidence>
<feature type="transmembrane region" description="Helical" evidence="5">
    <location>
        <begin position="385"/>
        <end position="403"/>
    </location>
</feature>
<feature type="transmembrane region" description="Helical" evidence="5">
    <location>
        <begin position="117"/>
        <end position="147"/>
    </location>
</feature>
<feature type="transmembrane region" description="Helical" evidence="5">
    <location>
        <begin position="357"/>
        <end position="379"/>
    </location>
</feature>
<proteinExistence type="predicted"/>
<accession>A0A6P2HZF0</accession>
<dbReference type="PRINTS" id="PR01035">
    <property type="entry name" value="TCRTETA"/>
</dbReference>